<proteinExistence type="predicted"/>
<evidence type="ECO:0000256" key="1">
    <source>
        <dbReference type="SAM" id="MobiDB-lite"/>
    </source>
</evidence>
<accession>A0A0U0RG44</accession>
<organism evidence="2 3">
    <name type="scientific">Mycobacterium tuberculosis</name>
    <dbReference type="NCBI Taxonomy" id="1773"/>
    <lineage>
        <taxon>Bacteria</taxon>
        <taxon>Bacillati</taxon>
        <taxon>Actinomycetota</taxon>
        <taxon>Actinomycetes</taxon>
        <taxon>Mycobacteriales</taxon>
        <taxon>Mycobacteriaceae</taxon>
        <taxon>Mycobacterium</taxon>
        <taxon>Mycobacterium tuberculosis complex</taxon>
    </lineage>
</organism>
<feature type="region of interest" description="Disordered" evidence="1">
    <location>
        <begin position="1"/>
        <end position="59"/>
    </location>
</feature>
<dbReference type="EMBL" id="CSAE01000282">
    <property type="protein sequence ID" value="COW02135.1"/>
    <property type="molecule type" value="Genomic_DNA"/>
</dbReference>
<reference evidence="3" key="1">
    <citation type="submission" date="2015-03" db="EMBL/GenBank/DDBJ databases">
        <authorList>
            <consortium name="Pathogen Informatics"/>
        </authorList>
    </citation>
    <scope>NUCLEOTIDE SEQUENCE [LARGE SCALE GENOMIC DNA]</scope>
    <source>
        <strain evidence="3">K00500041</strain>
    </source>
</reference>
<evidence type="ECO:0000313" key="3">
    <source>
        <dbReference type="Proteomes" id="UP000038802"/>
    </source>
</evidence>
<protein>
    <submittedName>
        <fullName evidence="2">Uncharacterized protein</fullName>
    </submittedName>
</protein>
<feature type="compositionally biased region" description="Basic residues" evidence="1">
    <location>
        <begin position="1"/>
        <end position="17"/>
    </location>
</feature>
<gene>
    <name evidence="2" type="ORF">ERS007703_02547</name>
</gene>
<dbReference type="Proteomes" id="UP000038802">
    <property type="component" value="Unassembled WGS sequence"/>
</dbReference>
<dbReference type="AlphaFoldDB" id="A0A0U0RG44"/>
<feature type="compositionally biased region" description="Basic and acidic residues" evidence="1">
    <location>
        <begin position="21"/>
        <end position="59"/>
    </location>
</feature>
<evidence type="ECO:0000313" key="2">
    <source>
        <dbReference type="EMBL" id="COW02135.1"/>
    </source>
</evidence>
<sequence>MHGGGHHIRVRHRRRVQPRGDQTREMRHVHEQLGPDLVGDRPERREVEHPRVGRPAGDDHLRAEFECGGPHRIHVDQMCRRVDAVEAILVELAGEVQPHAMGQVTTVGQVQTQQPLAG</sequence>
<name>A0A0U0RG44_MYCTX</name>